<accession>A0A2K3NUQ4</accession>
<proteinExistence type="predicted"/>
<dbReference type="EMBL" id="ASHM01001489">
    <property type="protein sequence ID" value="PNY06766.1"/>
    <property type="molecule type" value="Genomic_DNA"/>
</dbReference>
<evidence type="ECO:0000313" key="1">
    <source>
        <dbReference type="EMBL" id="PNY06766.1"/>
    </source>
</evidence>
<dbReference type="Proteomes" id="UP000236291">
    <property type="component" value="Unassembled WGS sequence"/>
</dbReference>
<reference evidence="1 2" key="1">
    <citation type="journal article" date="2014" name="Am. J. Bot.">
        <title>Genome assembly and annotation for red clover (Trifolium pratense; Fabaceae).</title>
        <authorList>
            <person name="Istvanek J."/>
            <person name="Jaros M."/>
            <person name="Krenek A."/>
            <person name="Repkova J."/>
        </authorList>
    </citation>
    <scope>NUCLEOTIDE SEQUENCE [LARGE SCALE GENOMIC DNA]</scope>
    <source>
        <strain evidence="2">cv. Tatra</strain>
        <tissue evidence="1">Young leaves</tissue>
    </source>
</reference>
<protein>
    <submittedName>
        <fullName evidence="1">Uncharacterized protein</fullName>
    </submittedName>
</protein>
<evidence type="ECO:0000313" key="2">
    <source>
        <dbReference type="Proteomes" id="UP000236291"/>
    </source>
</evidence>
<reference evidence="1 2" key="2">
    <citation type="journal article" date="2017" name="Front. Plant Sci.">
        <title>Gene Classification and Mining of Molecular Markers Useful in Red Clover (Trifolium pratense) Breeding.</title>
        <authorList>
            <person name="Istvanek J."/>
            <person name="Dluhosova J."/>
            <person name="Dluhos P."/>
            <person name="Patkova L."/>
            <person name="Nedelnik J."/>
            <person name="Repkova J."/>
        </authorList>
    </citation>
    <scope>NUCLEOTIDE SEQUENCE [LARGE SCALE GENOMIC DNA]</scope>
    <source>
        <strain evidence="2">cv. Tatra</strain>
        <tissue evidence="1">Young leaves</tissue>
    </source>
</reference>
<organism evidence="1 2">
    <name type="scientific">Trifolium pratense</name>
    <name type="common">Red clover</name>
    <dbReference type="NCBI Taxonomy" id="57577"/>
    <lineage>
        <taxon>Eukaryota</taxon>
        <taxon>Viridiplantae</taxon>
        <taxon>Streptophyta</taxon>
        <taxon>Embryophyta</taxon>
        <taxon>Tracheophyta</taxon>
        <taxon>Spermatophyta</taxon>
        <taxon>Magnoliopsida</taxon>
        <taxon>eudicotyledons</taxon>
        <taxon>Gunneridae</taxon>
        <taxon>Pentapetalae</taxon>
        <taxon>rosids</taxon>
        <taxon>fabids</taxon>
        <taxon>Fabales</taxon>
        <taxon>Fabaceae</taxon>
        <taxon>Papilionoideae</taxon>
        <taxon>50 kb inversion clade</taxon>
        <taxon>NPAAA clade</taxon>
        <taxon>Hologalegina</taxon>
        <taxon>IRL clade</taxon>
        <taxon>Trifolieae</taxon>
        <taxon>Trifolium</taxon>
    </lineage>
</organism>
<comment type="caution">
    <text evidence="1">The sequence shown here is derived from an EMBL/GenBank/DDBJ whole genome shotgun (WGS) entry which is preliminary data.</text>
</comment>
<gene>
    <name evidence="1" type="ORF">L195_g003244</name>
</gene>
<sequence>MNEGNFNILHKKCIISAIVTTNGATAATLECDAMLYAPPRLTRGLPLPCFKTNSG</sequence>
<name>A0A2K3NUQ4_TRIPR</name>
<dbReference type="AlphaFoldDB" id="A0A2K3NUQ4"/>